<protein>
    <submittedName>
        <fullName evidence="1">Uncharacterized protein</fullName>
    </submittedName>
</protein>
<name>A0ACC2WX57_9TREE</name>
<dbReference type="Proteomes" id="UP001234202">
    <property type="component" value="Unassembled WGS sequence"/>
</dbReference>
<reference evidence="1" key="1">
    <citation type="submission" date="2023-04" db="EMBL/GenBank/DDBJ databases">
        <title>Draft Genome sequencing of Naganishia species isolated from polar environments using Oxford Nanopore Technology.</title>
        <authorList>
            <person name="Leo P."/>
            <person name="Venkateswaran K."/>
        </authorList>
    </citation>
    <scope>NUCLEOTIDE SEQUENCE</scope>
    <source>
        <strain evidence="1">DBVPG 5303</strain>
    </source>
</reference>
<comment type="caution">
    <text evidence="1">The sequence shown here is derived from an EMBL/GenBank/DDBJ whole genome shotgun (WGS) entry which is preliminary data.</text>
</comment>
<sequence>MGQPPAYGHVSDYDDLSRPPIYEEAVSTVCHPDAFADPVLSPSLLPQEVPAMDIMLSGQAYIDWYLKSLNAGAFDHLSYHGDLACPPYTSGYHHSYPYGDHVDPPVLHDGVYQDVKPSVGADDDGTQGQVNANLGPNGPIVYRPSTSTVKFECVDLHDVGLMMDSDSDTTESAVSTTTSVTESEDDVQYVEPEDIVRHYWIRGDIKYTFCHNGHRYYMTAEQMEDRFGGVKFALWHYWKVKRAGKIPYARVIDYLKKNGHQGFFREMLWHLLPKRFAMLLYAARKADTLDDSVWPEYKPKKGGYNKKGQDKSGQKK</sequence>
<keyword evidence="2" id="KW-1185">Reference proteome</keyword>
<organism evidence="1 2">
    <name type="scientific">Naganishia onofrii</name>
    <dbReference type="NCBI Taxonomy" id="1851511"/>
    <lineage>
        <taxon>Eukaryota</taxon>
        <taxon>Fungi</taxon>
        <taxon>Dikarya</taxon>
        <taxon>Basidiomycota</taxon>
        <taxon>Agaricomycotina</taxon>
        <taxon>Tremellomycetes</taxon>
        <taxon>Filobasidiales</taxon>
        <taxon>Filobasidiaceae</taxon>
        <taxon>Naganishia</taxon>
    </lineage>
</organism>
<gene>
    <name evidence="1" type="ORF">QFC24_006907</name>
</gene>
<dbReference type="EMBL" id="JASBWV010000042">
    <property type="protein sequence ID" value="KAJ9115724.1"/>
    <property type="molecule type" value="Genomic_DNA"/>
</dbReference>
<accession>A0ACC2WX57</accession>
<evidence type="ECO:0000313" key="2">
    <source>
        <dbReference type="Proteomes" id="UP001234202"/>
    </source>
</evidence>
<evidence type="ECO:0000313" key="1">
    <source>
        <dbReference type="EMBL" id="KAJ9115724.1"/>
    </source>
</evidence>
<proteinExistence type="predicted"/>